<keyword evidence="2" id="KW-1185">Reference proteome</keyword>
<protein>
    <submittedName>
        <fullName evidence="1">CLUMA_CG010111, isoform A</fullName>
    </submittedName>
</protein>
<accession>A0A1J1I8K1</accession>
<name>A0A1J1I8K1_9DIPT</name>
<sequence>MSALLIKVKVKFDDGALDSFDRFNAMVCDDEEKAFRIIFMLTTFSNPFLIRFNKKKEEWKAARSRWVNYNLWKRIQLPQREMFSDYTKIMRFA</sequence>
<dbReference type="AlphaFoldDB" id="A0A1J1I8K1"/>
<dbReference type="EMBL" id="CVRI01000044">
    <property type="protein sequence ID" value="CRK96613.1"/>
    <property type="molecule type" value="Genomic_DNA"/>
</dbReference>
<dbReference type="Proteomes" id="UP000183832">
    <property type="component" value="Unassembled WGS sequence"/>
</dbReference>
<reference evidence="1 2" key="1">
    <citation type="submission" date="2015-04" db="EMBL/GenBank/DDBJ databases">
        <authorList>
            <person name="Syromyatnikov M.Y."/>
            <person name="Popov V.N."/>
        </authorList>
    </citation>
    <scope>NUCLEOTIDE SEQUENCE [LARGE SCALE GENOMIC DNA]</scope>
</reference>
<gene>
    <name evidence="1" type="ORF">CLUMA_CG010111</name>
</gene>
<evidence type="ECO:0000313" key="1">
    <source>
        <dbReference type="EMBL" id="CRK96613.1"/>
    </source>
</evidence>
<evidence type="ECO:0000313" key="2">
    <source>
        <dbReference type="Proteomes" id="UP000183832"/>
    </source>
</evidence>
<proteinExistence type="predicted"/>
<organism evidence="1 2">
    <name type="scientific">Clunio marinus</name>
    <dbReference type="NCBI Taxonomy" id="568069"/>
    <lineage>
        <taxon>Eukaryota</taxon>
        <taxon>Metazoa</taxon>
        <taxon>Ecdysozoa</taxon>
        <taxon>Arthropoda</taxon>
        <taxon>Hexapoda</taxon>
        <taxon>Insecta</taxon>
        <taxon>Pterygota</taxon>
        <taxon>Neoptera</taxon>
        <taxon>Endopterygota</taxon>
        <taxon>Diptera</taxon>
        <taxon>Nematocera</taxon>
        <taxon>Chironomoidea</taxon>
        <taxon>Chironomidae</taxon>
        <taxon>Clunio</taxon>
    </lineage>
</organism>